<keyword evidence="4" id="KW-0539">Nucleus</keyword>
<dbReference type="PROSITE" id="PS51294">
    <property type="entry name" value="HTH_MYB"/>
    <property type="match status" value="1"/>
</dbReference>
<feature type="region of interest" description="Disordered" evidence="5">
    <location>
        <begin position="275"/>
        <end position="294"/>
    </location>
</feature>
<gene>
    <name evidence="7" type="ORF">TIFTF001_009620</name>
</gene>
<keyword evidence="2" id="KW-0805">Transcription regulation</keyword>
<comment type="caution">
    <text evidence="7">The sequence shown here is derived from an EMBL/GenBank/DDBJ whole genome shotgun (WGS) entry which is preliminary data.</text>
</comment>
<feature type="compositionally biased region" description="Acidic residues" evidence="5">
    <location>
        <begin position="19"/>
        <end position="31"/>
    </location>
</feature>
<evidence type="ECO:0000256" key="5">
    <source>
        <dbReference type="SAM" id="MobiDB-lite"/>
    </source>
</evidence>
<feature type="region of interest" description="Disordered" evidence="5">
    <location>
        <begin position="1"/>
        <end position="63"/>
    </location>
</feature>
<accession>A0AA88A762</accession>
<evidence type="ECO:0000313" key="7">
    <source>
        <dbReference type="EMBL" id="GMN40393.1"/>
    </source>
</evidence>
<evidence type="ECO:0000259" key="6">
    <source>
        <dbReference type="PROSITE" id="PS51294"/>
    </source>
</evidence>
<feature type="compositionally biased region" description="Low complexity" evidence="5">
    <location>
        <begin position="328"/>
        <end position="340"/>
    </location>
</feature>
<dbReference type="PANTHER" id="PTHR31314:SF168">
    <property type="entry name" value="MYB-LIKE HTH TRANSCRIPTIONAL REGULATOR FAMILY PROTEIN"/>
    <property type="match status" value="1"/>
</dbReference>
<dbReference type="Pfam" id="PF00249">
    <property type="entry name" value="Myb_DNA-binding"/>
    <property type="match status" value="1"/>
</dbReference>
<dbReference type="GO" id="GO:0003700">
    <property type="term" value="F:DNA-binding transcription factor activity"/>
    <property type="evidence" value="ECO:0007669"/>
    <property type="project" value="InterPro"/>
</dbReference>
<protein>
    <recommendedName>
        <fullName evidence="6">HTH myb-type domain-containing protein</fullName>
    </recommendedName>
</protein>
<dbReference type="NCBIfam" id="TIGR01557">
    <property type="entry name" value="myb_SHAQKYF"/>
    <property type="match status" value="1"/>
</dbReference>
<dbReference type="EMBL" id="BTGU01000011">
    <property type="protein sequence ID" value="GMN40393.1"/>
    <property type="molecule type" value="Genomic_DNA"/>
</dbReference>
<dbReference type="SUPFAM" id="SSF46689">
    <property type="entry name" value="Homeodomain-like"/>
    <property type="match status" value="1"/>
</dbReference>
<feature type="region of interest" description="Disordered" evidence="5">
    <location>
        <begin position="313"/>
        <end position="368"/>
    </location>
</feature>
<evidence type="ECO:0000256" key="3">
    <source>
        <dbReference type="ARBA" id="ARBA00023163"/>
    </source>
</evidence>
<reference evidence="7" key="1">
    <citation type="submission" date="2023-07" db="EMBL/GenBank/DDBJ databases">
        <title>draft genome sequence of fig (Ficus carica).</title>
        <authorList>
            <person name="Takahashi T."/>
            <person name="Nishimura K."/>
        </authorList>
    </citation>
    <scope>NUCLEOTIDE SEQUENCE</scope>
</reference>
<dbReference type="InterPro" id="IPR001005">
    <property type="entry name" value="SANT/Myb"/>
</dbReference>
<keyword evidence="3" id="KW-0804">Transcription</keyword>
<sequence>MKGSRSDSECSKTTLSNENDGESESGSENDDDRSKPNKNNGGLSSSNSTVEESHEKKSSVRPYVRSKMPRLRWTPDLHLRFVHAVERLGGQERATPKLVLQMMNIKGLSIAHVKSHLQMFRSKKIDNAGQVIAEHRNLVEYGDRNIYNLCQLPMLQGYNNNHSHNSSFRYGFDNPAWSSYGNLRQYSRAGFYGKAIFGGTTTESSWSGTIPSSFPTSKNSTISSLVMNEHSAWKTHKKPKDDHQTSHPQTRLSITASIDTAQEFKSFDFNALSRDSDATTTTQERSKSLKRKASDSVNNVDLDLSLRLTVTDHKKSQRSGLGEDEVDSSLSLSLSSNHSSKTISRLKGEAADSSNLKGKRTSTLDLTI</sequence>
<dbReference type="InterPro" id="IPR046955">
    <property type="entry name" value="PHR1-like"/>
</dbReference>
<feature type="compositionally biased region" description="Basic and acidic residues" evidence="5">
    <location>
        <begin position="1"/>
        <end position="10"/>
    </location>
</feature>
<dbReference type="InterPro" id="IPR017930">
    <property type="entry name" value="Myb_dom"/>
</dbReference>
<evidence type="ECO:0000256" key="2">
    <source>
        <dbReference type="ARBA" id="ARBA00023015"/>
    </source>
</evidence>
<keyword evidence="8" id="KW-1185">Reference proteome</keyword>
<proteinExistence type="predicted"/>
<feature type="region of interest" description="Disordered" evidence="5">
    <location>
        <begin position="231"/>
        <end position="251"/>
    </location>
</feature>
<feature type="compositionally biased region" description="Polar residues" evidence="5">
    <location>
        <begin position="352"/>
        <end position="368"/>
    </location>
</feature>
<dbReference type="GO" id="GO:0003677">
    <property type="term" value="F:DNA binding"/>
    <property type="evidence" value="ECO:0007669"/>
    <property type="project" value="InterPro"/>
</dbReference>
<dbReference type="GO" id="GO:0005634">
    <property type="term" value="C:nucleus"/>
    <property type="evidence" value="ECO:0007669"/>
    <property type="project" value="UniProtKB-SubCell"/>
</dbReference>
<dbReference type="FunFam" id="1.10.10.60:FF:000002">
    <property type="entry name" value="Myb family transcription factor"/>
    <property type="match status" value="1"/>
</dbReference>
<dbReference type="PANTHER" id="PTHR31314">
    <property type="entry name" value="MYB FAMILY TRANSCRIPTION FACTOR PHL7-LIKE"/>
    <property type="match status" value="1"/>
</dbReference>
<name>A0AA88A762_FICCA</name>
<evidence type="ECO:0000256" key="1">
    <source>
        <dbReference type="ARBA" id="ARBA00004123"/>
    </source>
</evidence>
<evidence type="ECO:0000256" key="4">
    <source>
        <dbReference type="ARBA" id="ARBA00023242"/>
    </source>
</evidence>
<organism evidence="7 8">
    <name type="scientific">Ficus carica</name>
    <name type="common">Common fig</name>
    <dbReference type="NCBI Taxonomy" id="3494"/>
    <lineage>
        <taxon>Eukaryota</taxon>
        <taxon>Viridiplantae</taxon>
        <taxon>Streptophyta</taxon>
        <taxon>Embryophyta</taxon>
        <taxon>Tracheophyta</taxon>
        <taxon>Spermatophyta</taxon>
        <taxon>Magnoliopsida</taxon>
        <taxon>eudicotyledons</taxon>
        <taxon>Gunneridae</taxon>
        <taxon>Pentapetalae</taxon>
        <taxon>rosids</taxon>
        <taxon>fabids</taxon>
        <taxon>Rosales</taxon>
        <taxon>Moraceae</taxon>
        <taxon>Ficeae</taxon>
        <taxon>Ficus</taxon>
    </lineage>
</organism>
<dbReference type="Proteomes" id="UP001187192">
    <property type="component" value="Unassembled WGS sequence"/>
</dbReference>
<feature type="compositionally biased region" description="Low complexity" evidence="5">
    <location>
        <begin position="37"/>
        <end position="48"/>
    </location>
</feature>
<dbReference type="AlphaFoldDB" id="A0AA88A762"/>
<evidence type="ECO:0000313" key="8">
    <source>
        <dbReference type="Proteomes" id="UP001187192"/>
    </source>
</evidence>
<dbReference type="InterPro" id="IPR006447">
    <property type="entry name" value="Myb_dom_plants"/>
</dbReference>
<dbReference type="InterPro" id="IPR009057">
    <property type="entry name" value="Homeodomain-like_sf"/>
</dbReference>
<feature type="domain" description="HTH myb-type" evidence="6">
    <location>
        <begin position="65"/>
        <end position="125"/>
    </location>
</feature>
<dbReference type="Gene3D" id="1.10.10.60">
    <property type="entry name" value="Homeodomain-like"/>
    <property type="match status" value="1"/>
</dbReference>
<comment type="subcellular location">
    <subcellularLocation>
        <location evidence="1">Nucleus</location>
    </subcellularLocation>
</comment>